<reference evidence="25" key="1">
    <citation type="submission" date="2022-11" db="UniProtKB">
        <authorList>
            <consortium name="WormBaseParasite"/>
        </authorList>
    </citation>
    <scope>IDENTIFICATION</scope>
</reference>
<keyword evidence="24" id="KW-1185">Reference proteome</keyword>
<comment type="similarity">
    <text evidence="3">Belongs to the protein kinase superfamily. CMGC Ser/Thr protein kinase family. CDC2/CDKX subfamily.</text>
</comment>
<accession>A0A914HWN3</accession>
<comment type="cofactor">
    <cofactor evidence="1">
        <name>Mg(2+)</name>
        <dbReference type="ChEBI" id="CHEBI:18420"/>
    </cofactor>
</comment>
<evidence type="ECO:0000256" key="4">
    <source>
        <dbReference type="ARBA" id="ARBA00011837"/>
    </source>
</evidence>
<evidence type="ECO:0000256" key="14">
    <source>
        <dbReference type="ARBA" id="ARBA00041245"/>
    </source>
</evidence>
<dbReference type="GO" id="GO:0005634">
    <property type="term" value="C:nucleus"/>
    <property type="evidence" value="ECO:0007669"/>
    <property type="project" value="UniProtKB-SubCell"/>
</dbReference>
<keyword evidence="12" id="KW-0539">Nucleus</keyword>
<dbReference type="Gene3D" id="3.30.200.20">
    <property type="entry name" value="Phosphorylase Kinase, domain 1"/>
    <property type="match status" value="1"/>
</dbReference>
<dbReference type="PANTHER" id="PTHR24056">
    <property type="entry name" value="CELL DIVISION PROTEIN KINASE"/>
    <property type="match status" value="1"/>
</dbReference>
<evidence type="ECO:0000256" key="11">
    <source>
        <dbReference type="ARBA" id="ARBA00022840"/>
    </source>
</evidence>
<evidence type="ECO:0000256" key="5">
    <source>
        <dbReference type="ARBA" id="ARBA00012409"/>
    </source>
</evidence>
<name>A0A914HWN3_GLORO</name>
<dbReference type="PROSITE" id="PS50011">
    <property type="entry name" value="PROTEIN_KINASE_DOM"/>
    <property type="match status" value="1"/>
</dbReference>
<comment type="subcellular location">
    <subcellularLocation>
        <location evidence="2">Nucleus</location>
    </subcellularLocation>
</comment>
<dbReference type="InterPro" id="IPR017441">
    <property type="entry name" value="Protein_kinase_ATP_BS"/>
</dbReference>
<evidence type="ECO:0000256" key="10">
    <source>
        <dbReference type="ARBA" id="ARBA00022777"/>
    </source>
</evidence>
<organism evidence="24 25">
    <name type="scientific">Globodera rostochiensis</name>
    <name type="common">Golden nematode worm</name>
    <name type="synonym">Heterodera rostochiensis</name>
    <dbReference type="NCBI Taxonomy" id="31243"/>
    <lineage>
        <taxon>Eukaryota</taxon>
        <taxon>Metazoa</taxon>
        <taxon>Ecdysozoa</taxon>
        <taxon>Nematoda</taxon>
        <taxon>Chromadorea</taxon>
        <taxon>Rhabditida</taxon>
        <taxon>Tylenchina</taxon>
        <taxon>Tylenchomorpha</taxon>
        <taxon>Tylenchoidea</taxon>
        <taxon>Heteroderidae</taxon>
        <taxon>Heteroderinae</taxon>
        <taxon>Globodera</taxon>
    </lineage>
</organism>
<evidence type="ECO:0000256" key="22">
    <source>
        <dbReference type="SAM" id="MobiDB-lite"/>
    </source>
</evidence>
<dbReference type="GO" id="GO:0005524">
    <property type="term" value="F:ATP binding"/>
    <property type="evidence" value="ECO:0007669"/>
    <property type="project" value="UniProtKB-UniRule"/>
</dbReference>
<evidence type="ECO:0000256" key="7">
    <source>
        <dbReference type="ARBA" id="ARBA00022527"/>
    </source>
</evidence>
<dbReference type="EC" id="2.7.11.22" evidence="6"/>
<evidence type="ECO:0000313" key="25">
    <source>
        <dbReference type="WBParaSite" id="Gr19_v10_g4461.t1"/>
    </source>
</evidence>
<protein>
    <recommendedName>
        <fullName evidence="13">Cyclin-dependent kinase 8</fullName>
        <ecNumber evidence="6">2.7.11.22</ecNumber>
        <ecNumber evidence="5">2.7.11.23</ecNumber>
    </recommendedName>
    <alternativeName>
        <fullName evidence="14">Cell division protein kinase 8</fullName>
    </alternativeName>
    <alternativeName>
        <fullName evidence="20">Mediator complex subunit cdk-8</fullName>
    </alternativeName>
    <alternativeName>
        <fullName evidence="19">Mediator of RNA polymerase II transcription subunit cdk-8</fullName>
    </alternativeName>
</protein>
<evidence type="ECO:0000256" key="16">
    <source>
        <dbReference type="ARBA" id="ARBA00048367"/>
    </source>
</evidence>
<evidence type="ECO:0000256" key="20">
    <source>
        <dbReference type="ARBA" id="ARBA00083351"/>
    </source>
</evidence>
<evidence type="ECO:0000256" key="9">
    <source>
        <dbReference type="ARBA" id="ARBA00022741"/>
    </source>
</evidence>
<evidence type="ECO:0000256" key="15">
    <source>
        <dbReference type="ARBA" id="ARBA00047811"/>
    </source>
</evidence>
<dbReference type="InterPro" id="IPR000719">
    <property type="entry name" value="Prot_kinase_dom"/>
</dbReference>
<dbReference type="InterPro" id="IPR008271">
    <property type="entry name" value="Ser/Thr_kinase_AS"/>
</dbReference>
<evidence type="ECO:0000256" key="1">
    <source>
        <dbReference type="ARBA" id="ARBA00001946"/>
    </source>
</evidence>
<keyword evidence="11 21" id="KW-0067">ATP-binding</keyword>
<dbReference type="Pfam" id="PF00069">
    <property type="entry name" value="Pkinase"/>
    <property type="match status" value="1"/>
</dbReference>
<dbReference type="PROSITE" id="PS00108">
    <property type="entry name" value="PROTEIN_KINASE_ST"/>
    <property type="match status" value="1"/>
</dbReference>
<evidence type="ECO:0000256" key="12">
    <source>
        <dbReference type="ARBA" id="ARBA00023242"/>
    </source>
</evidence>
<dbReference type="GO" id="GO:0004693">
    <property type="term" value="F:cyclin-dependent protein serine/threonine kinase activity"/>
    <property type="evidence" value="ECO:0007669"/>
    <property type="project" value="UniProtKB-EC"/>
</dbReference>
<dbReference type="FunFam" id="3.30.200.20:FF:000707">
    <property type="entry name" value="Cyclin dependent kinase 19"/>
    <property type="match status" value="1"/>
</dbReference>
<evidence type="ECO:0000259" key="23">
    <source>
        <dbReference type="PROSITE" id="PS50011"/>
    </source>
</evidence>
<feature type="domain" description="Protein kinase" evidence="23">
    <location>
        <begin position="22"/>
        <end position="340"/>
    </location>
</feature>
<feature type="binding site" evidence="21">
    <location>
        <position position="56"/>
    </location>
    <ligand>
        <name>ATP</name>
        <dbReference type="ChEBI" id="CHEBI:30616"/>
    </ligand>
</feature>
<dbReference type="PROSITE" id="PS00107">
    <property type="entry name" value="PROTEIN_KINASE_ATP"/>
    <property type="match status" value="1"/>
</dbReference>
<feature type="compositionally biased region" description="Low complexity" evidence="22">
    <location>
        <begin position="508"/>
        <end position="517"/>
    </location>
</feature>
<evidence type="ECO:0000256" key="8">
    <source>
        <dbReference type="ARBA" id="ARBA00022679"/>
    </source>
</evidence>
<dbReference type="InterPro" id="IPR011009">
    <property type="entry name" value="Kinase-like_dom_sf"/>
</dbReference>
<dbReference type="Proteomes" id="UP000887572">
    <property type="component" value="Unplaced"/>
</dbReference>
<sequence length="704" mass="80664">MIDTNFREELSRIREKVEDLYTYEGNKVGRGTYGHVYKAILRNPPSGMESSAFALKLIEGQGFSMSACREVALLRELNHPNLIKLLRVFLTTEKRVWLLFDYAEHDLWHIIKYHRSAKLRRQPVMVPKGMVKSLLYQILDGIYYLHNNWIMHRDLKPANILVMGEGTGIERGRVKIADMGFARVFHNPLKPLSELDPVVVTFWYRAPELLLCSKHYTTAIDIWAIGCIFAELLTSEPIFVCREEDIKSQTPYHREQLERIFFVMGYPKREEWPDMLRMPGYDKLKDDFTKDLHRFKDASLRRHMDKHRPGDQAFSLLERLLTMDPLKRITAAEAKEHKYFKDSPAPTSDVFSGCDIPYPKREFLKDEPDDKNNGSKQQAPTLPVAVPPTVPAHTHNPPTIEPPATKKLRQAPHPSMNSSGGGGVMKVAPPQQMGGGGSGGFQQQSQQQQQQQQHQLMEQQQQQMYSSSHSGLGPPATDYRLGTAAPPPPHMQQQTQQQFSVGTGMGPQQGTMAATTAQQQQQLGGFQQLQMYQQQQQQQIQQQQVSSTQQQQQLQIGGHQQMGSAAAQQQQMMQPNQPSQQQLRMAQHQQQQGGVQSHGGAMMPPQFMHQSQQPQQTLLQQQGMVQQQHNMSSAQPQQMQMRQQPQMGGFVQHQSQQQHVQQMHQQQQQQMGIMNPQQQQQFMMAQQQMAMNHQQNPQQQHRQY</sequence>
<comment type="function">
    <text evidence="18">Component of the Mediator complex, a coactivator involved in regulated gene transcription of nearly all RNA polymerase II-dependent genes. Mediator functions as a bridge to convey information from gene-specific regulatory proteins to the basal RNA polymerase II transcription machinery. Mediator is recruited to promoters by direct interactions with regulatory proteins and serves as a scaffold for the assembly of a functional pre-initiation complex with RNA polymerase II and the general transcription factors. Phosphorylates the CTD (C-terminal domain) of the large subunit of RNA polymerase II (RNAp II), which may inhibit the formation of a transcription initiation complex.</text>
</comment>
<evidence type="ECO:0000256" key="2">
    <source>
        <dbReference type="ARBA" id="ARBA00004123"/>
    </source>
</evidence>
<comment type="catalytic activity">
    <reaction evidence="16">
        <text>L-seryl-[protein] + ATP = O-phospho-L-seryl-[protein] + ADP + H(+)</text>
        <dbReference type="Rhea" id="RHEA:17989"/>
        <dbReference type="Rhea" id="RHEA-COMP:9863"/>
        <dbReference type="Rhea" id="RHEA-COMP:11604"/>
        <dbReference type="ChEBI" id="CHEBI:15378"/>
        <dbReference type="ChEBI" id="CHEBI:29999"/>
        <dbReference type="ChEBI" id="CHEBI:30616"/>
        <dbReference type="ChEBI" id="CHEBI:83421"/>
        <dbReference type="ChEBI" id="CHEBI:456216"/>
        <dbReference type="EC" id="2.7.11.22"/>
    </reaction>
</comment>
<feature type="region of interest" description="Disordered" evidence="22">
    <location>
        <begin position="359"/>
        <end position="517"/>
    </location>
</feature>
<evidence type="ECO:0000256" key="3">
    <source>
        <dbReference type="ARBA" id="ARBA00006485"/>
    </source>
</evidence>
<proteinExistence type="inferred from homology"/>
<dbReference type="EC" id="2.7.11.23" evidence="5"/>
<feature type="compositionally biased region" description="Basic and acidic residues" evidence="22">
    <location>
        <begin position="359"/>
        <end position="373"/>
    </location>
</feature>
<evidence type="ECO:0000256" key="18">
    <source>
        <dbReference type="ARBA" id="ARBA00053807"/>
    </source>
</evidence>
<dbReference type="SUPFAM" id="SSF56112">
    <property type="entry name" value="Protein kinase-like (PK-like)"/>
    <property type="match status" value="1"/>
</dbReference>
<dbReference type="InterPro" id="IPR050108">
    <property type="entry name" value="CDK"/>
</dbReference>
<evidence type="ECO:0000256" key="17">
    <source>
        <dbReference type="ARBA" id="ARBA00049280"/>
    </source>
</evidence>
<comment type="catalytic activity">
    <reaction evidence="17">
        <text>[DNA-directed RNA polymerase] + ATP = phospho-[DNA-directed RNA polymerase] + ADP + H(+)</text>
        <dbReference type="Rhea" id="RHEA:10216"/>
        <dbReference type="Rhea" id="RHEA-COMP:11321"/>
        <dbReference type="Rhea" id="RHEA-COMP:11322"/>
        <dbReference type="ChEBI" id="CHEBI:15378"/>
        <dbReference type="ChEBI" id="CHEBI:30616"/>
        <dbReference type="ChEBI" id="CHEBI:43176"/>
        <dbReference type="ChEBI" id="CHEBI:68546"/>
        <dbReference type="ChEBI" id="CHEBI:456216"/>
        <dbReference type="EC" id="2.7.11.23"/>
    </reaction>
</comment>
<evidence type="ECO:0000256" key="21">
    <source>
        <dbReference type="PROSITE-ProRule" id="PRU10141"/>
    </source>
</evidence>
<dbReference type="SMART" id="SM00220">
    <property type="entry name" value="S_TKc"/>
    <property type="match status" value="1"/>
</dbReference>
<evidence type="ECO:0000256" key="13">
    <source>
        <dbReference type="ARBA" id="ARBA00039268"/>
    </source>
</evidence>
<dbReference type="Gene3D" id="1.10.510.10">
    <property type="entry name" value="Transferase(Phosphotransferase) domain 1"/>
    <property type="match status" value="1"/>
</dbReference>
<comment type="catalytic activity">
    <reaction evidence="15">
        <text>L-threonyl-[protein] + ATP = O-phospho-L-threonyl-[protein] + ADP + H(+)</text>
        <dbReference type="Rhea" id="RHEA:46608"/>
        <dbReference type="Rhea" id="RHEA-COMP:11060"/>
        <dbReference type="Rhea" id="RHEA-COMP:11605"/>
        <dbReference type="ChEBI" id="CHEBI:15378"/>
        <dbReference type="ChEBI" id="CHEBI:30013"/>
        <dbReference type="ChEBI" id="CHEBI:30616"/>
        <dbReference type="ChEBI" id="CHEBI:61977"/>
        <dbReference type="ChEBI" id="CHEBI:456216"/>
        <dbReference type="EC" id="2.7.11.22"/>
    </reaction>
</comment>
<dbReference type="PANTHER" id="PTHR24056:SF495">
    <property type="entry name" value="CYCLIN-DEPENDENT KINASE 8-RELATED"/>
    <property type="match status" value="1"/>
</dbReference>
<keyword evidence="7" id="KW-0723">Serine/threonine-protein kinase</keyword>
<dbReference type="GO" id="GO:0008353">
    <property type="term" value="F:RNA polymerase II CTD heptapeptide repeat kinase activity"/>
    <property type="evidence" value="ECO:0007669"/>
    <property type="project" value="UniProtKB-EC"/>
</dbReference>
<feature type="compositionally biased region" description="Low complexity" evidence="22">
    <location>
        <begin position="441"/>
        <end position="471"/>
    </location>
</feature>
<evidence type="ECO:0000256" key="19">
    <source>
        <dbReference type="ARBA" id="ARBA00082704"/>
    </source>
</evidence>
<feature type="region of interest" description="Disordered" evidence="22">
    <location>
        <begin position="554"/>
        <end position="603"/>
    </location>
</feature>
<evidence type="ECO:0000256" key="6">
    <source>
        <dbReference type="ARBA" id="ARBA00012425"/>
    </source>
</evidence>
<comment type="subunit">
    <text evidence="4">Component of the Mediator complex.</text>
</comment>
<dbReference type="CDD" id="cd07842">
    <property type="entry name" value="STKc_CDK8_like"/>
    <property type="match status" value="1"/>
</dbReference>
<dbReference type="FunFam" id="1.10.510.10:FF:000088">
    <property type="entry name" value="cyclin-dependent kinase 8 isoform X1"/>
    <property type="match status" value="1"/>
</dbReference>
<keyword evidence="10" id="KW-0418">Kinase</keyword>
<keyword evidence="8" id="KW-0808">Transferase</keyword>
<keyword evidence="9 21" id="KW-0547">Nucleotide-binding</keyword>
<dbReference type="WBParaSite" id="Gr19_v10_g4461.t1">
    <property type="protein sequence ID" value="Gr19_v10_g4461.t1"/>
    <property type="gene ID" value="Gr19_v10_g4461"/>
</dbReference>
<dbReference type="AlphaFoldDB" id="A0A914HWN3"/>
<evidence type="ECO:0000313" key="24">
    <source>
        <dbReference type="Proteomes" id="UP000887572"/>
    </source>
</evidence>